<keyword evidence="2" id="KW-1185">Reference proteome</keyword>
<evidence type="ECO:0000313" key="1">
    <source>
        <dbReference type="EMBL" id="SFN96653.1"/>
    </source>
</evidence>
<dbReference type="RefSeq" id="WP_091197606.1">
    <property type="nucleotide sequence ID" value="NZ_FOVE01000024.1"/>
</dbReference>
<gene>
    <name evidence="1" type="ORF">SAMN05660284_02618</name>
</gene>
<dbReference type="AlphaFoldDB" id="A0A1I5DBR8"/>
<dbReference type="STRING" id="83765.SAMN05660284_02618"/>
<organism evidence="1 2">
    <name type="scientific">Formivibrio citricus</name>
    <dbReference type="NCBI Taxonomy" id="83765"/>
    <lineage>
        <taxon>Bacteria</taxon>
        <taxon>Pseudomonadati</taxon>
        <taxon>Pseudomonadota</taxon>
        <taxon>Betaproteobacteria</taxon>
        <taxon>Neisseriales</taxon>
        <taxon>Chitinibacteraceae</taxon>
        <taxon>Formivibrio</taxon>
    </lineage>
</organism>
<protein>
    <submittedName>
        <fullName evidence="1">Uncharacterized protein</fullName>
    </submittedName>
</protein>
<dbReference type="OrthoDB" id="6024605at2"/>
<proteinExistence type="predicted"/>
<reference evidence="2" key="1">
    <citation type="submission" date="2016-10" db="EMBL/GenBank/DDBJ databases">
        <authorList>
            <person name="Varghese N."/>
            <person name="Submissions S."/>
        </authorList>
    </citation>
    <scope>NUCLEOTIDE SEQUENCE [LARGE SCALE GENOMIC DNA]</scope>
    <source>
        <strain evidence="2">DSM 6150</strain>
    </source>
</reference>
<dbReference type="Proteomes" id="UP000242869">
    <property type="component" value="Unassembled WGS sequence"/>
</dbReference>
<accession>A0A1I5DBR8</accession>
<evidence type="ECO:0000313" key="2">
    <source>
        <dbReference type="Proteomes" id="UP000242869"/>
    </source>
</evidence>
<name>A0A1I5DBR8_9NEIS</name>
<dbReference type="EMBL" id="FOVE01000024">
    <property type="protein sequence ID" value="SFN96653.1"/>
    <property type="molecule type" value="Genomic_DNA"/>
</dbReference>
<sequence>MNYSVFEYLYRDAGNYKAWGALLLEGETTEAEMARIRRHLLDNEFFIAEQIGVPVLYEQLWQQCQSEPSEELDHVWHEFCRIREATAEDRIQLPTFGTTAALVAAFEAVGKWDWALSRNYEL</sequence>